<evidence type="ECO:0000256" key="4">
    <source>
        <dbReference type="ARBA" id="ARBA00023163"/>
    </source>
</evidence>
<dbReference type="InterPro" id="IPR014284">
    <property type="entry name" value="RNA_pol_sigma-70_dom"/>
</dbReference>
<protein>
    <submittedName>
        <fullName evidence="7">RNA polymerase subunit sigma</fullName>
    </submittedName>
</protein>
<keyword evidence="8" id="KW-1185">Reference proteome</keyword>
<dbReference type="InterPro" id="IPR039425">
    <property type="entry name" value="RNA_pol_sigma-70-like"/>
</dbReference>
<dbReference type="NCBIfam" id="TIGR02937">
    <property type="entry name" value="sigma70-ECF"/>
    <property type="match status" value="1"/>
</dbReference>
<evidence type="ECO:0000256" key="3">
    <source>
        <dbReference type="ARBA" id="ARBA00023082"/>
    </source>
</evidence>
<dbReference type="GO" id="GO:0016987">
    <property type="term" value="F:sigma factor activity"/>
    <property type="evidence" value="ECO:0007669"/>
    <property type="project" value="UniProtKB-KW"/>
</dbReference>
<evidence type="ECO:0000256" key="1">
    <source>
        <dbReference type="ARBA" id="ARBA00010641"/>
    </source>
</evidence>
<evidence type="ECO:0000259" key="5">
    <source>
        <dbReference type="Pfam" id="PF04542"/>
    </source>
</evidence>
<evidence type="ECO:0000259" key="6">
    <source>
        <dbReference type="Pfam" id="PF08281"/>
    </source>
</evidence>
<name>A0A1L3SLZ7_9HYPH</name>
<dbReference type="InterPro" id="IPR013325">
    <property type="entry name" value="RNA_pol_sigma_r2"/>
</dbReference>
<dbReference type="InterPro" id="IPR013324">
    <property type="entry name" value="RNA_pol_sigma_r3/r4-like"/>
</dbReference>
<dbReference type="GO" id="GO:0003677">
    <property type="term" value="F:DNA binding"/>
    <property type="evidence" value="ECO:0007669"/>
    <property type="project" value="InterPro"/>
</dbReference>
<dbReference type="Proteomes" id="UP000182840">
    <property type="component" value="Chromosome"/>
</dbReference>
<dbReference type="KEGG" id="meso:BSQ44_02800"/>
<keyword evidence="4" id="KW-0804">Transcription</keyword>
<feature type="domain" description="RNA polymerase sigma-70 region 2" evidence="5">
    <location>
        <begin position="10"/>
        <end position="73"/>
    </location>
</feature>
<dbReference type="SUPFAM" id="SSF88946">
    <property type="entry name" value="Sigma2 domain of RNA polymerase sigma factors"/>
    <property type="match status" value="1"/>
</dbReference>
<accession>A0A1L3SLZ7</accession>
<dbReference type="CDD" id="cd06171">
    <property type="entry name" value="Sigma70_r4"/>
    <property type="match status" value="1"/>
</dbReference>
<dbReference type="SUPFAM" id="SSF88659">
    <property type="entry name" value="Sigma3 and sigma4 domains of RNA polymerase sigma factors"/>
    <property type="match status" value="1"/>
</dbReference>
<evidence type="ECO:0000256" key="2">
    <source>
        <dbReference type="ARBA" id="ARBA00023015"/>
    </source>
</evidence>
<dbReference type="Pfam" id="PF04542">
    <property type="entry name" value="Sigma70_r2"/>
    <property type="match status" value="1"/>
</dbReference>
<dbReference type="Gene3D" id="1.10.1740.10">
    <property type="match status" value="1"/>
</dbReference>
<feature type="domain" description="RNA polymerase sigma factor 70 region 4 type 2" evidence="6">
    <location>
        <begin position="99"/>
        <end position="151"/>
    </location>
</feature>
<evidence type="ECO:0000313" key="8">
    <source>
        <dbReference type="Proteomes" id="UP000182840"/>
    </source>
</evidence>
<dbReference type="PANTHER" id="PTHR43133:SF25">
    <property type="entry name" value="RNA POLYMERASE SIGMA FACTOR RFAY-RELATED"/>
    <property type="match status" value="1"/>
</dbReference>
<reference evidence="8" key="1">
    <citation type="submission" date="2016-11" db="EMBL/GenBank/DDBJ databases">
        <title>Mesorhizobium oceanicum sp. nov., isolated from deep seawater in South China Sea.</title>
        <authorList>
            <person name="Fu G.-Y."/>
        </authorList>
    </citation>
    <scope>NUCLEOTIDE SEQUENCE [LARGE SCALE GENOMIC DNA]</scope>
    <source>
        <strain evidence="8">B7</strain>
    </source>
</reference>
<evidence type="ECO:0000313" key="7">
    <source>
        <dbReference type="EMBL" id="APH70426.1"/>
    </source>
</evidence>
<dbReference type="GO" id="GO:0006352">
    <property type="term" value="P:DNA-templated transcription initiation"/>
    <property type="evidence" value="ECO:0007669"/>
    <property type="project" value="InterPro"/>
</dbReference>
<dbReference type="InterPro" id="IPR013249">
    <property type="entry name" value="RNA_pol_sigma70_r4_t2"/>
</dbReference>
<dbReference type="Gene3D" id="1.10.10.10">
    <property type="entry name" value="Winged helix-like DNA-binding domain superfamily/Winged helix DNA-binding domain"/>
    <property type="match status" value="1"/>
</dbReference>
<dbReference type="RefSeq" id="WP_072601838.1">
    <property type="nucleotide sequence ID" value="NZ_CP018171.1"/>
</dbReference>
<keyword evidence="3" id="KW-0731">Sigma factor</keyword>
<comment type="similarity">
    <text evidence="1">Belongs to the sigma-70 factor family. ECF subfamily.</text>
</comment>
<dbReference type="EMBL" id="CP018171">
    <property type="protein sequence ID" value="APH70426.1"/>
    <property type="molecule type" value="Genomic_DNA"/>
</dbReference>
<dbReference type="InterPro" id="IPR007627">
    <property type="entry name" value="RNA_pol_sigma70_r2"/>
</dbReference>
<sequence length="182" mass="20175">MSPDSEIVSLIPALRAFARTFYRDPSDADDLVQETLTKALAKIHQFEAGTSMKSWLFTIMRNTFYTKIRIANREAPGASDDASLSPAMDATQEWSARRHEIASALQRLSEQQREVLVLIGVLGMSYEEAAEICDCAMGTIKSRLNRARHRLLEELGEASGESSVERAEIYPVASMMDASKTG</sequence>
<dbReference type="AlphaFoldDB" id="A0A1L3SLZ7"/>
<dbReference type="STRING" id="1670800.BSQ44_02800"/>
<dbReference type="PANTHER" id="PTHR43133">
    <property type="entry name" value="RNA POLYMERASE ECF-TYPE SIGMA FACTO"/>
    <property type="match status" value="1"/>
</dbReference>
<dbReference type="Pfam" id="PF08281">
    <property type="entry name" value="Sigma70_r4_2"/>
    <property type="match status" value="1"/>
</dbReference>
<proteinExistence type="inferred from homology"/>
<organism evidence="7 8">
    <name type="scientific">Aquibium oceanicum</name>
    <dbReference type="NCBI Taxonomy" id="1670800"/>
    <lineage>
        <taxon>Bacteria</taxon>
        <taxon>Pseudomonadati</taxon>
        <taxon>Pseudomonadota</taxon>
        <taxon>Alphaproteobacteria</taxon>
        <taxon>Hyphomicrobiales</taxon>
        <taxon>Phyllobacteriaceae</taxon>
        <taxon>Aquibium</taxon>
    </lineage>
</organism>
<keyword evidence="2" id="KW-0805">Transcription regulation</keyword>
<dbReference type="InterPro" id="IPR036388">
    <property type="entry name" value="WH-like_DNA-bd_sf"/>
</dbReference>
<gene>
    <name evidence="7" type="ORF">BSQ44_02800</name>
</gene>
<dbReference type="OrthoDB" id="9803470at2"/>